<gene>
    <name evidence="3" type="ORF">SAMN05216204_12939</name>
</gene>
<keyword evidence="1" id="KW-0472">Membrane</keyword>
<dbReference type="RefSeq" id="WP_143084651.1">
    <property type="nucleotide sequence ID" value="NZ_FOLD01000029.1"/>
</dbReference>
<accession>A0A1I1TKJ5</accession>
<feature type="transmembrane region" description="Helical" evidence="1">
    <location>
        <begin position="34"/>
        <end position="53"/>
    </location>
</feature>
<proteinExistence type="predicted"/>
<dbReference type="InterPro" id="IPR046619">
    <property type="entry name" value="DUF6732"/>
</dbReference>
<dbReference type="Proteomes" id="UP000198639">
    <property type="component" value="Unassembled WGS sequence"/>
</dbReference>
<evidence type="ECO:0008006" key="5">
    <source>
        <dbReference type="Google" id="ProtNLM"/>
    </source>
</evidence>
<reference evidence="4" key="1">
    <citation type="submission" date="2016-10" db="EMBL/GenBank/DDBJ databases">
        <authorList>
            <person name="Varghese N."/>
            <person name="Submissions S."/>
        </authorList>
    </citation>
    <scope>NUCLEOTIDE SEQUENCE [LARGE SCALE GENOMIC DNA]</scope>
    <source>
        <strain evidence="4">CGMCC 1.12041</strain>
    </source>
</reference>
<dbReference type="STRING" id="1164594.SAMN05216204_12939"/>
<evidence type="ECO:0000313" key="3">
    <source>
        <dbReference type="EMBL" id="SFD59065.1"/>
    </source>
</evidence>
<dbReference type="EMBL" id="FOLD01000029">
    <property type="protein sequence ID" value="SFD59065.1"/>
    <property type="molecule type" value="Genomic_DNA"/>
</dbReference>
<dbReference type="AlphaFoldDB" id="A0A1I1TKJ5"/>
<protein>
    <recommendedName>
        <fullName evidence="5">MYXO-CTERM domain-containing protein</fullName>
    </recommendedName>
</protein>
<feature type="transmembrane region" description="Helical" evidence="1">
    <location>
        <begin position="60"/>
        <end position="79"/>
    </location>
</feature>
<sequence>MKILFVLAMLLSCASALAHPGHDAPPGHGVFDHAWAPLAIGVAILALLAWGALRRRQGVLPLAIAIAVALGAGTAGVGLPL</sequence>
<keyword evidence="1" id="KW-0812">Transmembrane</keyword>
<feature type="signal peptide" evidence="2">
    <location>
        <begin position="1"/>
        <end position="18"/>
    </location>
</feature>
<keyword evidence="1" id="KW-1133">Transmembrane helix</keyword>
<dbReference type="Pfam" id="PF20506">
    <property type="entry name" value="DUF6732"/>
    <property type="match status" value="1"/>
</dbReference>
<evidence type="ECO:0000256" key="2">
    <source>
        <dbReference type="SAM" id="SignalP"/>
    </source>
</evidence>
<organism evidence="3 4">
    <name type="scientific">Massilia yuzhufengensis</name>
    <dbReference type="NCBI Taxonomy" id="1164594"/>
    <lineage>
        <taxon>Bacteria</taxon>
        <taxon>Pseudomonadati</taxon>
        <taxon>Pseudomonadota</taxon>
        <taxon>Betaproteobacteria</taxon>
        <taxon>Burkholderiales</taxon>
        <taxon>Oxalobacteraceae</taxon>
        <taxon>Telluria group</taxon>
        <taxon>Massilia</taxon>
    </lineage>
</organism>
<evidence type="ECO:0000256" key="1">
    <source>
        <dbReference type="SAM" id="Phobius"/>
    </source>
</evidence>
<evidence type="ECO:0000313" key="4">
    <source>
        <dbReference type="Proteomes" id="UP000198639"/>
    </source>
</evidence>
<name>A0A1I1TKJ5_9BURK</name>
<keyword evidence="4" id="KW-1185">Reference proteome</keyword>
<keyword evidence="2" id="KW-0732">Signal</keyword>
<feature type="chain" id="PRO_5011669866" description="MYXO-CTERM domain-containing protein" evidence="2">
    <location>
        <begin position="19"/>
        <end position="81"/>
    </location>
</feature>